<dbReference type="Gene3D" id="3.40.630.30">
    <property type="match status" value="1"/>
</dbReference>
<dbReference type="GO" id="GO:0016747">
    <property type="term" value="F:acyltransferase activity, transferring groups other than amino-acyl groups"/>
    <property type="evidence" value="ECO:0007669"/>
    <property type="project" value="InterPro"/>
</dbReference>
<reference evidence="2 3" key="1">
    <citation type="submission" date="2019-03" db="EMBL/GenBank/DDBJ databases">
        <title>Deep-cultivation of Planctomycetes and their phenomic and genomic characterization uncovers novel biology.</title>
        <authorList>
            <person name="Wiegand S."/>
            <person name="Jogler M."/>
            <person name="Boedeker C."/>
            <person name="Pinto D."/>
            <person name="Vollmers J."/>
            <person name="Rivas-Marin E."/>
            <person name="Kohn T."/>
            <person name="Peeters S.H."/>
            <person name="Heuer A."/>
            <person name="Rast P."/>
            <person name="Oberbeckmann S."/>
            <person name="Bunk B."/>
            <person name="Jeske O."/>
            <person name="Meyerdierks A."/>
            <person name="Storesund J.E."/>
            <person name="Kallscheuer N."/>
            <person name="Luecker S."/>
            <person name="Lage O.M."/>
            <person name="Pohl T."/>
            <person name="Merkel B.J."/>
            <person name="Hornburger P."/>
            <person name="Mueller R.-W."/>
            <person name="Bruemmer F."/>
            <person name="Labrenz M."/>
            <person name="Spormann A.M."/>
            <person name="Op den Camp H."/>
            <person name="Overmann J."/>
            <person name="Amann R."/>
            <person name="Jetten M.S.M."/>
            <person name="Mascher T."/>
            <person name="Medema M.H."/>
            <person name="Devos D.P."/>
            <person name="Kaster A.-K."/>
            <person name="Ovreas L."/>
            <person name="Rohde M."/>
            <person name="Galperin M.Y."/>
            <person name="Jogler C."/>
        </authorList>
    </citation>
    <scope>NUCLEOTIDE SEQUENCE [LARGE SCALE GENOMIC DNA]</scope>
    <source>
        <strain evidence="2 3">V144</strain>
    </source>
</reference>
<dbReference type="AlphaFoldDB" id="A0A517VYZ0"/>
<evidence type="ECO:0000313" key="2">
    <source>
        <dbReference type="EMBL" id="QDT98213.1"/>
    </source>
</evidence>
<evidence type="ECO:0000259" key="1">
    <source>
        <dbReference type="PROSITE" id="PS51186"/>
    </source>
</evidence>
<dbReference type="InterPro" id="IPR016181">
    <property type="entry name" value="Acyl_CoA_acyltransferase"/>
</dbReference>
<dbReference type="Pfam" id="PF00583">
    <property type="entry name" value="Acetyltransf_1"/>
    <property type="match status" value="1"/>
</dbReference>
<organism evidence="2 3">
    <name type="scientific">Gimesia aquarii</name>
    <dbReference type="NCBI Taxonomy" id="2527964"/>
    <lineage>
        <taxon>Bacteria</taxon>
        <taxon>Pseudomonadati</taxon>
        <taxon>Planctomycetota</taxon>
        <taxon>Planctomycetia</taxon>
        <taxon>Planctomycetales</taxon>
        <taxon>Planctomycetaceae</taxon>
        <taxon>Gimesia</taxon>
    </lineage>
</organism>
<accession>A0A517VYZ0</accession>
<feature type="domain" description="N-acetyltransferase" evidence="1">
    <location>
        <begin position="94"/>
        <end position="237"/>
    </location>
</feature>
<dbReference type="PROSITE" id="PS51186">
    <property type="entry name" value="GNAT"/>
    <property type="match status" value="1"/>
</dbReference>
<keyword evidence="2" id="KW-0808">Transferase</keyword>
<gene>
    <name evidence="2" type="ORF">V144x_36990</name>
</gene>
<protein>
    <submittedName>
        <fullName evidence="2">Putative acetyltransferase</fullName>
    </submittedName>
</protein>
<dbReference type="KEGG" id="gaw:V144x_36990"/>
<name>A0A517VYZ0_9PLAN</name>
<dbReference type="Proteomes" id="UP000318704">
    <property type="component" value="Chromosome"/>
</dbReference>
<dbReference type="SUPFAM" id="SSF55729">
    <property type="entry name" value="Acyl-CoA N-acyltransferases (Nat)"/>
    <property type="match status" value="1"/>
</dbReference>
<proteinExistence type="predicted"/>
<dbReference type="CDD" id="cd04301">
    <property type="entry name" value="NAT_SF"/>
    <property type="match status" value="1"/>
</dbReference>
<sequence length="245" mass="28575">MKSKELKVLDEVYDDGDSLLLRNSGKEIRVNLGDIKHIRYGTKRSRRPTVIMNFRQDTELGTEVRFWPAGEDLLSWDENNDIEELIGRIYQANAKYREIQLEDIPALFEVRIATWENSNGAEELESLGYTYNVVKQMLKHTHQGWLCEIENRVVGFAIGNRKTGEMWVIAVLREYEGNGIGKRLLTMVEDSLWARGWLEIWLTTDPNEKVRAVGFFRHLGWEDWKMDGNRFMQKKQSDGMTTAKT</sequence>
<evidence type="ECO:0000313" key="3">
    <source>
        <dbReference type="Proteomes" id="UP000318704"/>
    </source>
</evidence>
<dbReference type="EMBL" id="CP037920">
    <property type="protein sequence ID" value="QDT98213.1"/>
    <property type="molecule type" value="Genomic_DNA"/>
</dbReference>
<dbReference type="InterPro" id="IPR000182">
    <property type="entry name" value="GNAT_dom"/>
</dbReference>